<reference evidence="2" key="1">
    <citation type="submission" date="2009-08" db="EMBL/GenBank/DDBJ databases">
        <title>The complete genome of Chitinophaga pinensis DSM 2588.</title>
        <authorList>
            <consortium name="US DOE Joint Genome Institute (JGI-PGF)"/>
            <person name="Lucas S."/>
            <person name="Copeland A."/>
            <person name="Lapidus A."/>
            <person name="Glavina del Rio T."/>
            <person name="Dalin E."/>
            <person name="Tice H."/>
            <person name="Bruce D."/>
            <person name="Goodwin L."/>
            <person name="Pitluck S."/>
            <person name="Kyrpides N."/>
            <person name="Mavromatis K."/>
            <person name="Ivanova N."/>
            <person name="Mikhailova N."/>
            <person name="Sims D."/>
            <person name="Meinche L."/>
            <person name="Brettin T."/>
            <person name="Detter J.C."/>
            <person name="Han C."/>
            <person name="Larimer F."/>
            <person name="Land M."/>
            <person name="Hauser L."/>
            <person name="Markowitz V."/>
            <person name="Cheng J.-F."/>
            <person name="Hugenholtz P."/>
            <person name="Woyke T."/>
            <person name="Wu D."/>
            <person name="Spring S."/>
            <person name="Klenk H.-P."/>
            <person name="Eisen J.A."/>
        </authorList>
    </citation>
    <scope>NUCLEOTIDE SEQUENCE [LARGE SCALE GENOMIC DNA]</scope>
    <source>
        <strain evidence="2">ATCC 43595 / DSM 2588 / LMG 13176 / NBRC 15968 / NCIMB 11800 / UQM 2034</strain>
    </source>
</reference>
<sequence>MIGKEQLRSLSRIAGKVNSVNLFSPYLTGHGYTQQERMLFAKGDSELIQVRQEQNHFTYVNHLRPGDKGGFINFLAIRMNNGVTGFSIDHYVKAAKVALKIYERVAKRLSPGGVKMKR</sequence>
<proteinExistence type="predicted"/>
<dbReference type="KEGG" id="cpi:Cpin_3175"/>
<name>A0A979G479_CHIPD</name>
<dbReference type="Proteomes" id="UP000002215">
    <property type="component" value="Chromosome"/>
</dbReference>
<evidence type="ECO:0000313" key="1">
    <source>
        <dbReference type="EMBL" id="ACU60642.1"/>
    </source>
</evidence>
<gene>
    <name evidence="1" type="ordered locus">Cpin_3175</name>
</gene>
<dbReference type="EMBL" id="CP001699">
    <property type="protein sequence ID" value="ACU60642.1"/>
    <property type="molecule type" value="Genomic_DNA"/>
</dbReference>
<organism evidence="1 2">
    <name type="scientific">Chitinophaga pinensis (strain ATCC 43595 / DSM 2588 / LMG 13176 / NBRC 15968 / NCIMB 11800 / UQM 2034)</name>
    <dbReference type="NCBI Taxonomy" id="485918"/>
    <lineage>
        <taxon>Bacteria</taxon>
        <taxon>Pseudomonadati</taxon>
        <taxon>Bacteroidota</taxon>
        <taxon>Chitinophagia</taxon>
        <taxon>Chitinophagales</taxon>
        <taxon>Chitinophagaceae</taxon>
        <taxon>Chitinophaga</taxon>
    </lineage>
</organism>
<accession>A0A979G479</accession>
<protein>
    <submittedName>
        <fullName evidence="1">Uncharacterized protein</fullName>
    </submittedName>
</protein>
<evidence type="ECO:0000313" key="2">
    <source>
        <dbReference type="Proteomes" id="UP000002215"/>
    </source>
</evidence>
<reference evidence="1 2" key="2">
    <citation type="journal article" date="2010" name="Stand. Genomic Sci.">
        <title>Complete genome sequence of Chitinophaga pinensis type strain (UQM 2034).</title>
        <authorList>
            <person name="Glavina Del Rio T."/>
            <person name="Abt B."/>
            <person name="Spring S."/>
            <person name="Lapidus A."/>
            <person name="Nolan M."/>
            <person name="Tice H."/>
            <person name="Copeland A."/>
            <person name="Cheng J.F."/>
            <person name="Chen F."/>
            <person name="Bruce D."/>
            <person name="Goodwin L."/>
            <person name="Pitluck S."/>
            <person name="Ivanova N."/>
            <person name="Mavromatis K."/>
            <person name="Mikhailova N."/>
            <person name="Pati A."/>
            <person name="Chen A."/>
            <person name="Palaniappan K."/>
            <person name="Land M."/>
            <person name="Hauser L."/>
            <person name="Chang Y.J."/>
            <person name="Jeffries C.D."/>
            <person name="Chain P."/>
            <person name="Saunders E."/>
            <person name="Detter J.C."/>
            <person name="Brettin T."/>
            <person name="Rohde M."/>
            <person name="Goker M."/>
            <person name="Bristow J."/>
            <person name="Eisen J.A."/>
            <person name="Markowitz V."/>
            <person name="Hugenholtz P."/>
            <person name="Kyrpides N.C."/>
            <person name="Klenk H.P."/>
            <person name="Lucas S."/>
        </authorList>
    </citation>
    <scope>NUCLEOTIDE SEQUENCE [LARGE SCALE GENOMIC DNA]</scope>
    <source>
        <strain evidence="2">ATCC 43595 / DSM 2588 / LMG 13176 / NBRC 15968 / NCIMB 11800 / UQM 2034</strain>
    </source>
</reference>
<dbReference type="AlphaFoldDB" id="A0A979G479"/>